<proteinExistence type="predicted"/>
<evidence type="ECO:0000313" key="2">
    <source>
        <dbReference type="Proteomes" id="UP000704712"/>
    </source>
</evidence>
<dbReference type="EMBL" id="JAACNO010001423">
    <property type="protein sequence ID" value="KAF4140682.1"/>
    <property type="molecule type" value="Genomic_DNA"/>
</dbReference>
<dbReference type="Proteomes" id="UP000704712">
    <property type="component" value="Unassembled WGS sequence"/>
</dbReference>
<dbReference type="AlphaFoldDB" id="A0A8S9UML2"/>
<name>A0A8S9UML2_PHYIN</name>
<gene>
    <name evidence="1" type="ORF">GN958_ATG10129</name>
</gene>
<evidence type="ECO:0000313" key="1">
    <source>
        <dbReference type="EMBL" id="KAF4140682.1"/>
    </source>
</evidence>
<comment type="caution">
    <text evidence="1">The sequence shown here is derived from an EMBL/GenBank/DDBJ whole genome shotgun (WGS) entry which is preliminary data.</text>
</comment>
<protein>
    <submittedName>
        <fullName evidence="1">Uncharacterized protein</fullName>
    </submittedName>
</protein>
<sequence length="73" mass="7789">MDDGTIPERGTSGILFSVDFVDLHQVALDLITSEVPSKLDVPSSTRNFDRYANIPRPSIVASQAATDPASAVD</sequence>
<reference evidence="1" key="1">
    <citation type="submission" date="2020-03" db="EMBL/GenBank/DDBJ databases">
        <title>Hybrid Assembly of Korean Phytophthora infestans isolates.</title>
        <authorList>
            <person name="Prokchorchik M."/>
            <person name="Lee Y."/>
            <person name="Seo J."/>
            <person name="Cho J.-H."/>
            <person name="Park Y.-E."/>
            <person name="Jang D.-C."/>
            <person name="Im J.-S."/>
            <person name="Choi J.-G."/>
            <person name="Park H.-J."/>
            <person name="Lee G.-B."/>
            <person name="Lee Y.-G."/>
            <person name="Hong S.-Y."/>
            <person name="Cho K."/>
            <person name="Sohn K.H."/>
        </authorList>
    </citation>
    <scope>NUCLEOTIDE SEQUENCE</scope>
    <source>
        <strain evidence="1">KR_2_A2</strain>
    </source>
</reference>
<organism evidence="1 2">
    <name type="scientific">Phytophthora infestans</name>
    <name type="common">Potato late blight agent</name>
    <name type="synonym">Botrytis infestans</name>
    <dbReference type="NCBI Taxonomy" id="4787"/>
    <lineage>
        <taxon>Eukaryota</taxon>
        <taxon>Sar</taxon>
        <taxon>Stramenopiles</taxon>
        <taxon>Oomycota</taxon>
        <taxon>Peronosporomycetes</taxon>
        <taxon>Peronosporales</taxon>
        <taxon>Peronosporaceae</taxon>
        <taxon>Phytophthora</taxon>
    </lineage>
</organism>
<accession>A0A8S9UML2</accession>